<dbReference type="EMBL" id="QQWG01000003">
    <property type="protein sequence ID" value="RRG23609.1"/>
    <property type="molecule type" value="Genomic_DNA"/>
</dbReference>
<evidence type="ECO:0000313" key="3">
    <source>
        <dbReference type="Proteomes" id="UP000285794"/>
    </source>
</evidence>
<proteinExistence type="predicted"/>
<comment type="caution">
    <text evidence="2">The sequence shown here is derived from an EMBL/GenBank/DDBJ whole genome shotgun (WGS) entry which is preliminary data.</text>
</comment>
<sequence>MQNSWLDSINNNIDNQIDEHISVKDYRFYQIEKLKRIAALIDHVKHKNCLDCKHAKIELEKIVNDLDRLINKSGVNRSEYEKRVEKLIKHLKDAHQIYQAHHFTYTYSGIYTLVGVAFGLLLSYGTFYSFNPHLFFLCAGIGMVIGNILGAKKDKHQARTGKQL</sequence>
<dbReference type="OrthoDB" id="1120601at2"/>
<organism evidence="2 3">
    <name type="scientific">Ancylomarina euxinus</name>
    <dbReference type="NCBI Taxonomy" id="2283627"/>
    <lineage>
        <taxon>Bacteria</taxon>
        <taxon>Pseudomonadati</taxon>
        <taxon>Bacteroidota</taxon>
        <taxon>Bacteroidia</taxon>
        <taxon>Marinilabiliales</taxon>
        <taxon>Marinifilaceae</taxon>
        <taxon>Ancylomarina</taxon>
    </lineage>
</organism>
<dbReference type="Proteomes" id="UP000285794">
    <property type="component" value="Unassembled WGS sequence"/>
</dbReference>
<feature type="transmembrane region" description="Helical" evidence="1">
    <location>
        <begin position="133"/>
        <end position="151"/>
    </location>
</feature>
<feature type="transmembrane region" description="Helical" evidence="1">
    <location>
        <begin position="105"/>
        <end position="127"/>
    </location>
</feature>
<gene>
    <name evidence="2" type="ORF">DWB61_04235</name>
</gene>
<reference evidence="2 3" key="1">
    <citation type="submission" date="2018-07" db="EMBL/GenBank/DDBJ databases">
        <title>Draft genome sequence of Ancylomarina sp. M1P.</title>
        <authorList>
            <person name="Yadav S."/>
            <person name="Villanueva L."/>
            <person name="Damste J.S.S."/>
        </authorList>
    </citation>
    <scope>NUCLEOTIDE SEQUENCE [LARGE SCALE GENOMIC DNA]</scope>
    <source>
        <strain evidence="2 3">M1P</strain>
    </source>
</reference>
<accession>A0A425Y5P5</accession>
<protein>
    <submittedName>
        <fullName evidence="2">Uncharacterized protein</fullName>
    </submittedName>
</protein>
<keyword evidence="1" id="KW-0472">Membrane</keyword>
<dbReference type="AlphaFoldDB" id="A0A425Y5P5"/>
<keyword evidence="1" id="KW-1133">Transmembrane helix</keyword>
<evidence type="ECO:0000256" key="1">
    <source>
        <dbReference type="SAM" id="Phobius"/>
    </source>
</evidence>
<dbReference type="RefSeq" id="WP_125029647.1">
    <property type="nucleotide sequence ID" value="NZ_JAPXVP010000003.1"/>
</dbReference>
<keyword evidence="1" id="KW-0812">Transmembrane</keyword>
<evidence type="ECO:0000313" key="2">
    <source>
        <dbReference type="EMBL" id="RRG23609.1"/>
    </source>
</evidence>
<keyword evidence="3" id="KW-1185">Reference proteome</keyword>
<name>A0A425Y5P5_9BACT</name>